<dbReference type="Proteomes" id="UP001589693">
    <property type="component" value="Unassembled WGS sequence"/>
</dbReference>
<evidence type="ECO:0000256" key="1">
    <source>
        <dbReference type="SAM" id="SignalP"/>
    </source>
</evidence>
<proteinExistence type="predicted"/>
<evidence type="ECO:0000313" key="2">
    <source>
        <dbReference type="EMBL" id="MFB9905474.1"/>
    </source>
</evidence>
<gene>
    <name evidence="2" type="ORF">ACFFQA_16185</name>
</gene>
<dbReference type="EMBL" id="JBHLZU010000012">
    <property type="protein sequence ID" value="MFB9905474.1"/>
    <property type="molecule type" value="Genomic_DNA"/>
</dbReference>
<sequence>MRTAATTAVTLMMFLTAGAAVANPDPASALSEGKDSVARELAADPGLVSRIGVSLATASKVDLAPLTEGALRHQVDAVGSHLRATKKLPADLGPLLQVRAGNRAAQAGTADALVVAEPASDEVKTVTAYDSRGGVHRISADAPPTDRPLLVVGVDHQRVLTANLAKLRQELRRLGVRADEPGTKDAGGYDAAKITSIRLAKDHEPDLRGDAEIYTLVAGVGPDNKPVVDTIQMPYLDHDKTTYTPNQVLVNWSHFKYAAADAVMMEEDDNFSYEELARAAVKAILTVAGAGEYVQVVDAILAAVPDDFWTNDADYVDSWYTIRKQPVGAVTTLNGARANGVMTLQTIHVPAT</sequence>
<dbReference type="RefSeq" id="WP_377852775.1">
    <property type="nucleotide sequence ID" value="NZ_JBHLZU010000012.1"/>
</dbReference>
<name>A0ABV6A0K8_9PSEU</name>
<evidence type="ECO:0000313" key="3">
    <source>
        <dbReference type="Proteomes" id="UP001589693"/>
    </source>
</evidence>
<keyword evidence="3" id="KW-1185">Reference proteome</keyword>
<organism evidence="2 3">
    <name type="scientific">Allokutzneria oryzae</name>
    <dbReference type="NCBI Taxonomy" id="1378989"/>
    <lineage>
        <taxon>Bacteria</taxon>
        <taxon>Bacillati</taxon>
        <taxon>Actinomycetota</taxon>
        <taxon>Actinomycetes</taxon>
        <taxon>Pseudonocardiales</taxon>
        <taxon>Pseudonocardiaceae</taxon>
        <taxon>Allokutzneria</taxon>
    </lineage>
</organism>
<reference evidence="2 3" key="1">
    <citation type="submission" date="2024-09" db="EMBL/GenBank/DDBJ databases">
        <authorList>
            <person name="Sun Q."/>
            <person name="Mori K."/>
        </authorList>
    </citation>
    <scope>NUCLEOTIDE SEQUENCE [LARGE SCALE GENOMIC DNA]</scope>
    <source>
        <strain evidence="2 3">TBRC 7907</strain>
    </source>
</reference>
<comment type="caution">
    <text evidence="2">The sequence shown here is derived from an EMBL/GenBank/DDBJ whole genome shotgun (WGS) entry which is preliminary data.</text>
</comment>
<feature type="signal peptide" evidence="1">
    <location>
        <begin position="1"/>
        <end position="22"/>
    </location>
</feature>
<keyword evidence="1" id="KW-0732">Signal</keyword>
<protein>
    <submittedName>
        <fullName evidence="2">DUF3103 family protein</fullName>
    </submittedName>
</protein>
<dbReference type="Pfam" id="PF11301">
    <property type="entry name" value="DUF3103"/>
    <property type="match status" value="1"/>
</dbReference>
<feature type="chain" id="PRO_5045572556" evidence="1">
    <location>
        <begin position="23"/>
        <end position="352"/>
    </location>
</feature>
<dbReference type="InterPro" id="IPR021452">
    <property type="entry name" value="DUF3103"/>
</dbReference>
<accession>A0ABV6A0K8</accession>